<sequence length="82" mass="8359">MDIITTMTTSASRRAARAACGTGFTFDLSGYPSALGHAGAERTGAVLAAAQKPSIASAGARGFGKRRPHLSRFSPHPLGGMV</sequence>
<accession>A0ABX5Z757</accession>
<organism evidence="2 3">
    <name type="scientific">Dermacoccus abyssi</name>
    <dbReference type="NCBI Taxonomy" id="322596"/>
    <lineage>
        <taxon>Bacteria</taxon>
        <taxon>Bacillati</taxon>
        <taxon>Actinomycetota</taxon>
        <taxon>Actinomycetes</taxon>
        <taxon>Micrococcales</taxon>
        <taxon>Dermacoccaceae</taxon>
        <taxon>Dermacoccus</taxon>
    </lineage>
</organism>
<dbReference type="Proteomes" id="UP000323565">
    <property type="component" value="Chromosome"/>
</dbReference>
<feature type="region of interest" description="Disordered" evidence="1">
    <location>
        <begin position="58"/>
        <end position="82"/>
    </location>
</feature>
<reference evidence="2 3" key="1">
    <citation type="submission" date="2019-08" db="EMBL/GenBank/DDBJ databases">
        <title>Dermacoccus abyssi strain HZAU 226, whole genome Nanopore sequencing project.</title>
        <authorList>
            <person name="Guo A."/>
            <person name="Zhang X."/>
            <person name="Ruan Y."/>
            <person name="Liu W."/>
            <person name="Chen Q."/>
            <person name="Gu L."/>
        </authorList>
    </citation>
    <scope>NUCLEOTIDE SEQUENCE [LARGE SCALE GENOMIC DNA]</scope>
    <source>
        <strain evidence="2 3">HZAU 226</strain>
    </source>
</reference>
<protein>
    <submittedName>
        <fullName evidence="2">Uncharacterized protein</fullName>
    </submittedName>
</protein>
<dbReference type="EMBL" id="CP043031">
    <property type="protein sequence ID" value="QEH92771.1"/>
    <property type="molecule type" value="Genomic_DNA"/>
</dbReference>
<name>A0ABX5Z757_9MICO</name>
<gene>
    <name evidence="2" type="ORF">FV141_03925</name>
</gene>
<evidence type="ECO:0000313" key="2">
    <source>
        <dbReference type="EMBL" id="QEH92771.1"/>
    </source>
</evidence>
<evidence type="ECO:0000313" key="3">
    <source>
        <dbReference type="Proteomes" id="UP000323565"/>
    </source>
</evidence>
<keyword evidence="3" id="KW-1185">Reference proteome</keyword>
<proteinExistence type="predicted"/>
<evidence type="ECO:0000256" key="1">
    <source>
        <dbReference type="SAM" id="MobiDB-lite"/>
    </source>
</evidence>